<keyword evidence="3" id="KW-1185">Reference proteome</keyword>
<protein>
    <recommendedName>
        <fullName evidence="1">Reverse transcriptase zinc-binding domain-containing protein</fullName>
    </recommendedName>
</protein>
<comment type="caution">
    <text evidence="2">The sequence shown here is derived from an EMBL/GenBank/DDBJ whole genome shotgun (WGS) entry which is preliminary data.</text>
</comment>
<evidence type="ECO:0000259" key="1">
    <source>
        <dbReference type="Pfam" id="PF13966"/>
    </source>
</evidence>
<proteinExistence type="predicted"/>
<evidence type="ECO:0000313" key="3">
    <source>
        <dbReference type="Proteomes" id="UP001558713"/>
    </source>
</evidence>
<feature type="domain" description="Reverse transcriptase zinc-binding" evidence="1">
    <location>
        <begin position="1"/>
        <end position="52"/>
    </location>
</feature>
<dbReference type="AlphaFoldDB" id="A0ABD0Z8A5"/>
<dbReference type="Proteomes" id="UP001558713">
    <property type="component" value="Unassembled WGS sequence"/>
</dbReference>
<name>A0ABD0Z8A5_CARAN</name>
<evidence type="ECO:0000313" key="2">
    <source>
        <dbReference type="EMBL" id="KAL1190924.1"/>
    </source>
</evidence>
<dbReference type="EMBL" id="JBANAX010000864">
    <property type="protein sequence ID" value="KAL1190924.1"/>
    <property type="molecule type" value="Genomic_DNA"/>
</dbReference>
<reference evidence="2 3" key="1">
    <citation type="submission" date="2024-04" db="EMBL/GenBank/DDBJ databases">
        <title>Genome assembly C_amara_ONT_v2.</title>
        <authorList>
            <person name="Yant L."/>
            <person name="Moore C."/>
            <person name="Slenker M."/>
        </authorList>
    </citation>
    <scope>NUCLEOTIDE SEQUENCE [LARGE SCALE GENOMIC DNA]</scope>
    <source>
        <tissue evidence="2">Leaf</tissue>
    </source>
</reference>
<gene>
    <name evidence="2" type="ORF">V5N11_020898</name>
</gene>
<accession>A0ABD0Z8A5</accession>
<dbReference type="InterPro" id="IPR026960">
    <property type="entry name" value="RVT-Znf"/>
</dbReference>
<organism evidence="2 3">
    <name type="scientific">Cardamine amara subsp. amara</name>
    <dbReference type="NCBI Taxonomy" id="228776"/>
    <lineage>
        <taxon>Eukaryota</taxon>
        <taxon>Viridiplantae</taxon>
        <taxon>Streptophyta</taxon>
        <taxon>Embryophyta</taxon>
        <taxon>Tracheophyta</taxon>
        <taxon>Spermatophyta</taxon>
        <taxon>Magnoliopsida</taxon>
        <taxon>eudicotyledons</taxon>
        <taxon>Gunneridae</taxon>
        <taxon>Pentapetalae</taxon>
        <taxon>rosids</taxon>
        <taxon>malvids</taxon>
        <taxon>Brassicales</taxon>
        <taxon>Brassicaceae</taxon>
        <taxon>Cardamineae</taxon>
        <taxon>Cardamine</taxon>
    </lineage>
</organism>
<dbReference type="Pfam" id="PF13966">
    <property type="entry name" value="zf-RVT"/>
    <property type="match status" value="1"/>
</dbReference>
<sequence>MFMWRELSEALAAPDCLISHGLQVDRCCKVCQIDDETVNHSLFECSIARNVWLRSNVPAPPQDFSHSLFSNMDFMLSLMEKEGLHQWLKMAI</sequence>